<accession>A0ABY4QTR6</accession>
<feature type="transmembrane region" description="Helical" evidence="1">
    <location>
        <begin position="118"/>
        <end position="140"/>
    </location>
</feature>
<evidence type="ECO:0000313" key="3">
    <source>
        <dbReference type="Proteomes" id="UP001056610"/>
    </source>
</evidence>
<organism evidence="2 3">
    <name type="scientific">Candidatus Mycobacterium methanotrophicum</name>
    <dbReference type="NCBI Taxonomy" id="2943498"/>
    <lineage>
        <taxon>Bacteria</taxon>
        <taxon>Bacillati</taxon>
        <taxon>Actinomycetota</taxon>
        <taxon>Actinomycetes</taxon>
        <taxon>Mycobacteriales</taxon>
        <taxon>Mycobacteriaceae</taxon>
        <taxon>Mycobacterium</taxon>
    </lineage>
</organism>
<keyword evidence="1" id="KW-0812">Transmembrane</keyword>
<protein>
    <recommendedName>
        <fullName evidence="4">Anti-sigma-M factor RsmA</fullName>
    </recommendedName>
</protein>
<name>A0ABY4QTR6_9MYCO</name>
<dbReference type="Proteomes" id="UP001056610">
    <property type="component" value="Chromosome"/>
</dbReference>
<evidence type="ECO:0000256" key="1">
    <source>
        <dbReference type="SAM" id="Phobius"/>
    </source>
</evidence>
<keyword evidence="3" id="KW-1185">Reference proteome</keyword>
<keyword evidence="1" id="KW-1133">Transmembrane helix</keyword>
<gene>
    <name evidence="2" type="ORF">M5I08_24515</name>
</gene>
<sequence length="257" mass="26706">MGRMDRVGPDKSADTGGDPQLTVEALAELQAGLLDDDTAARLRKSVRADPHAQQTMDALNRVRRDIAALGADASSASEVPPRIVDAVAAALRAERPQSWGVRAAHTVRTGALPRPARLAVALAGLAAVVVAIWLGTSALISSPAPTPSRPTTAEHITVSRPPTIIPLSDQQILDLLGAKPDFGPFTDPHLRISCLDGLGYPADAQVLGARPVEIAGRPAIVLVLPGDTPDTLRAVAVPSTCSAVDTGLLADRIVNRP</sequence>
<evidence type="ECO:0000313" key="2">
    <source>
        <dbReference type="EMBL" id="UQX13329.1"/>
    </source>
</evidence>
<dbReference type="EMBL" id="CP097320">
    <property type="protein sequence ID" value="UQX13329.1"/>
    <property type="molecule type" value="Genomic_DNA"/>
</dbReference>
<proteinExistence type="predicted"/>
<evidence type="ECO:0008006" key="4">
    <source>
        <dbReference type="Google" id="ProtNLM"/>
    </source>
</evidence>
<keyword evidence="1" id="KW-0472">Membrane</keyword>
<reference evidence="2" key="1">
    <citation type="submission" date="2022-05" db="EMBL/GenBank/DDBJ databases">
        <title>A methanotrophic Mycobacterium dominates a cave microbial ecosystem.</title>
        <authorList>
            <person name="Van Spanning R.J.M."/>
            <person name="Guan Q."/>
            <person name="Melkonian C."/>
            <person name="Gallant J."/>
            <person name="Polerecky L."/>
            <person name="Flot J.-F."/>
            <person name="Brandt B.W."/>
            <person name="Braster M."/>
            <person name="Iturbe Espinoza P."/>
            <person name="Aerts J."/>
            <person name="Meima-Franke M."/>
            <person name="Piersma S.R."/>
            <person name="Bunduc C."/>
            <person name="Ummels R."/>
            <person name="Pain A."/>
            <person name="Fleming E.J."/>
            <person name="van der Wel N."/>
            <person name="Gherman V.D."/>
            <person name="Sarbu S.M."/>
            <person name="Bodelier P.L.E."/>
            <person name="Bitter W."/>
        </authorList>
    </citation>
    <scope>NUCLEOTIDE SEQUENCE</scope>
    <source>
        <strain evidence="2">Sulfur Cave</strain>
    </source>
</reference>